<keyword evidence="3 4" id="KW-0732">Signal</keyword>
<protein>
    <submittedName>
        <fullName evidence="5">Alkaline phosphatase family protein</fullName>
    </submittedName>
</protein>
<evidence type="ECO:0000313" key="5">
    <source>
        <dbReference type="EMBL" id="GGD48907.1"/>
    </source>
</evidence>
<name>A0ABQ1QYX4_9ALTE</name>
<feature type="chain" id="PRO_5045829117" evidence="4">
    <location>
        <begin position="22"/>
        <end position="540"/>
    </location>
</feature>
<evidence type="ECO:0000256" key="4">
    <source>
        <dbReference type="SAM" id="SignalP"/>
    </source>
</evidence>
<dbReference type="Proteomes" id="UP000614272">
    <property type="component" value="Unassembled WGS sequence"/>
</dbReference>
<dbReference type="PIRSF" id="PIRSF031924">
    <property type="entry name" value="Pi-irrepressible_AP"/>
    <property type="match status" value="1"/>
</dbReference>
<evidence type="ECO:0000256" key="3">
    <source>
        <dbReference type="ARBA" id="ARBA00022729"/>
    </source>
</evidence>
<reference evidence="6" key="1">
    <citation type="journal article" date="2019" name="Int. J. Syst. Evol. Microbiol.">
        <title>The Global Catalogue of Microorganisms (GCM) 10K type strain sequencing project: providing services to taxonomists for standard genome sequencing and annotation.</title>
        <authorList>
            <consortium name="The Broad Institute Genomics Platform"/>
            <consortium name="The Broad Institute Genome Sequencing Center for Infectious Disease"/>
            <person name="Wu L."/>
            <person name="Ma J."/>
        </authorList>
    </citation>
    <scope>NUCLEOTIDE SEQUENCE [LARGE SCALE GENOMIC DNA]</scope>
    <source>
        <strain evidence="6">CGMCC 1.12923</strain>
    </source>
</reference>
<dbReference type="Pfam" id="PF01663">
    <property type="entry name" value="Phosphodiest"/>
    <property type="match status" value="1"/>
</dbReference>
<sequence length="540" mass="59669">MSVRSFALLIGFVALSTTALAQPKLVLQITVDQLRGDMLSRYQENFVKAPEQTGFNQFLNQGTAYLNAHYRHNTTLTAVGHATLATGALPSQHGIAANNWADGKTGERVYCVADESTHLLGAEGYSSSPANLMASTFSDELYLASQGKAKIFSVSIKDRGAVLTGGQHGKSFWYDKSSGNMISSSFYFEQLPDYAQRFNQSGLKNRFLDEPWALSLPEKQYTNSRANRAFQIPPKGFNQGFPHQLPDKADKLYYSMLTYTPYGNELTADFARMLVNEHQLGQGEFTDYLAISFSVPDYVGHMFGPNSLEAEDNLIRLDRTLAELFSFLDDKVGLENVLIALSADHGVDAIPEYKKSLGFRAFRGDMSSQIKQLNAALSEYFKVDAQLIKAVQLPSVYLDYQQLEEQRIDVNAAQRKLADLAADVPGVGRTFTRDELMSKDLSFDPVAAKVQNAFVPQRSGDVVIVQQSSAMSGNYAAATHGSPYRYDTHVPLHFAGWQVPVRTVTRQVSPEDLAITLSALLGISQPDKATGKVLQEVFER</sequence>
<organism evidence="5 6">
    <name type="scientific">Lacimicrobium alkaliphilum</name>
    <dbReference type="NCBI Taxonomy" id="1526571"/>
    <lineage>
        <taxon>Bacteria</taxon>
        <taxon>Pseudomonadati</taxon>
        <taxon>Pseudomonadota</taxon>
        <taxon>Gammaproteobacteria</taxon>
        <taxon>Alteromonadales</taxon>
        <taxon>Alteromonadaceae</taxon>
        <taxon>Lacimicrobium</taxon>
    </lineage>
</organism>
<evidence type="ECO:0000256" key="1">
    <source>
        <dbReference type="ARBA" id="ARBA00022553"/>
    </source>
</evidence>
<proteinExistence type="predicted"/>
<dbReference type="InterPro" id="IPR017850">
    <property type="entry name" value="Alkaline_phosphatase_core_sf"/>
</dbReference>
<dbReference type="EMBL" id="BMGJ01000001">
    <property type="protein sequence ID" value="GGD48907.1"/>
    <property type="molecule type" value="Genomic_DNA"/>
</dbReference>
<keyword evidence="6" id="KW-1185">Reference proteome</keyword>
<dbReference type="PANTHER" id="PTHR10151">
    <property type="entry name" value="ECTONUCLEOTIDE PYROPHOSPHATASE/PHOSPHODIESTERASE"/>
    <property type="match status" value="1"/>
</dbReference>
<dbReference type="PANTHER" id="PTHR10151:SF120">
    <property type="entry name" value="BIS(5'-ADENOSYL)-TRIPHOSPHATASE"/>
    <property type="match status" value="1"/>
</dbReference>
<dbReference type="InterPro" id="IPR002591">
    <property type="entry name" value="Phosphodiest/P_Trfase"/>
</dbReference>
<evidence type="ECO:0000313" key="6">
    <source>
        <dbReference type="Proteomes" id="UP000614272"/>
    </source>
</evidence>
<accession>A0ABQ1QYX4</accession>
<keyword evidence="1" id="KW-0597">Phosphoprotein</keyword>
<dbReference type="InterPro" id="IPR026263">
    <property type="entry name" value="Alkaline_phosphatase_prok"/>
</dbReference>
<dbReference type="Gene3D" id="3.40.720.10">
    <property type="entry name" value="Alkaline Phosphatase, subunit A"/>
    <property type="match status" value="1"/>
</dbReference>
<dbReference type="RefSeq" id="WP_099033438.1">
    <property type="nucleotide sequence ID" value="NZ_BMGJ01000001.1"/>
</dbReference>
<dbReference type="SUPFAM" id="SSF53649">
    <property type="entry name" value="Alkaline phosphatase-like"/>
    <property type="match status" value="1"/>
</dbReference>
<dbReference type="CDD" id="cd16016">
    <property type="entry name" value="AP-SPAP"/>
    <property type="match status" value="1"/>
</dbReference>
<comment type="caution">
    <text evidence="5">The sequence shown here is derived from an EMBL/GenBank/DDBJ whole genome shotgun (WGS) entry which is preliminary data.</text>
</comment>
<gene>
    <name evidence="5" type="ORF">GCM10011357_01110</name>
</gene>
<evidence type="ECO:0000256" key="2">
    <source>
        <dbReference type="ARBA" id="ARBA00022723"/>
    </source>
</evidence>
<keyword evidence="2" id="KW-0479">Metal-binding</keyword>
<dbReference type="Gene3D" id="3.30.1360.150">
    <property type="match status" value="1"/>
</dbReference>
<feature type="signal peptide" evidence="4">
    <location>
        <begin position="1"/>
        <end position="21"/>
    </location>
</feature>